<name>A0A8B8PD51_9MYRT</name>
<proteinExistence type="inferred from homology"/>
<dbReference type="Proteomes" id="UP000827889">
    <property type="component" value="Chromosome 7"/>
</dbReference>
<evidence type="ECO:0000256" key="1">
    <source>
        <dbReference type="ARBA" id="ARBA00009737"/>
    </source>
</evidence>
<dbReference type="AlphaFoldDB" id="A0A8B8PD51"/>
<dbReference type="Pfam" id="PF05755">
    <property type="entry name" value="REF"/>
    <property type="match status" value="1"/>
</dbReference>
<reference evidence="3" key="1">
    <citation type="submission" date="2025-08" db="UniProtKB">
        <authorList>
            <consortium name="RefSeq"/>
        </authorList>
    </citation>
    <scope>IDENTIFICATION</scope>
    <source>
        <tissue evidence="3">Leaf</tissue>
    </source>
</reference>
<sequence>MADSEPKPQTENVEYDERRLKYLDFVQMAAIYMVICFSTLYEFAKENSGPLRPGVQTVEATVRTVVGPLYDRFQHVPFEALRFIDSKVDEYVHELDSLVPSLVKQASTQARAMASEVQRAGFADAARSGYKRLEPAAREMYGKCEPVAEEYAVAIWRRLNGMPLFPQVAEIAVPTVAYWAEKYNRAVCYAAERDYPVSGYLPLVPLDRIAKAFDEAERGPAAANGEVATAQ</sequence>
<comment type="similarity">
    <text evidence="1">Belongs to the REF/SRPP family.</text>
</comment>
<evidence type="ECO:0000313" key="3">
    <source>
        <dbReference type="RefSeq" id="XP_030532502.1"/>
    </source>
</evidence>
<dbReference type="KEGG" id="rarg:115742391"/>
<accession>A0A8B8PD51</accession>
<dbReference type="PANTHER" id="PTHR33732:SF3">
    <property type="entry name" value="OS07G0671800 PROTEIN"/>
    <property type="match status" value="1"/>
</dbReference>
<dbReference type="GeneID" id="115742391"/>
<dbReference type="InterPro" id="IPR008802">
    <property type="entry name" value="REF"/>
</dbReference>
<dbReference type="PANTHER" id="PTHR33732">
    <property type="entry name" value="REF/SRPP-LIKE PROTEIN OS05G0151300/LOC_OS05G05940"/>
    <property type="match status" value="1"/>
</dbReference>
<dbReference type="RefSeq" id="XP_030532502.1">
    <property type="nucleotide sequence ID" value="XM_030676642.2"/>
</dbReference>
<organism evidence="2 3">
    <name type="scientific">Rhodamnia argentea</name>
    <dbReference type="NCBI Taxonomy" id="178133"/>
    <lineage>
        <taxon>Eukaryota</taxon>
        <taxon>Viridiplantae</taxon>
        <taxon>Streptophyta</taxon>
        <taxon>Embryophyta</taxon>
        <taxon>Tracheophyta</taxon>
        <taxon>Spermatophyta</taxon>
        <taxon>Magnoliopsida</taxon>
        <taxon>eudicotyledons</taxon>
        <taxon>Gunneridae</taxon>
        <taxon>Pentapetalae</taxon>
        <taxon>rosids</taxon>
        <taxon>malvids</taxon>
        <taxon>Myrtales</taxon>
        <taxon>Myrtaceae</taxon>
        <taxon>Myrtoideae</taxon>
        <taxon>Myrteae</taxon>
        <taxon>Australasian group</taxon>
        <taxon>Rhodamnia</taxon>
    </lineage>
</organism>
<keyword evidence="2" id="KW-1185">Reference proteome</keyword>
<protein>
    <submittedName>
        <fullName evidence="3">Stress-related protein</fullName>
    </submittedName>
</protein>
<evidence type="ECO:0000313" key="2">
    <source>
        <dbReference type="Proteomes" id="UP000827889"/>
    </source>
</evidence>
<gene>
    <name evidence="3" type="primary">LOC115742391</name>
</gene>
<dbReference type="OrthoDB" id="1905464at2759"/>